<comment type="caution">
    <text evidence="3">The sequence shown here is derived from an EMBL/GenBank/DDBJ whole genome shotgun (WGS) entry which is preliminary data.</text>
</comment>
<proteinExistence type="predicted"/>
<dbReference type="Gene3D" id="1.20.1270.180">
    <property type="match status" value="1"/>
</dbReference>
<evidence type="ECO:0000256" key="1">
    <source>
        <dbReference type="SAM" id="SignalP"/>
    </source>
</evidence>
<feature type="chain" id="PRO_5013169627" description="Lysozyme inhibitor LprI-like N-terminal domain-containing protein" evidence="1">
    <location>
        <begin position="23"/>
        <end position="133"/>
    </location>
</feature>
<dbReference type="InterPro" id="IPR009739">
    <property type="entry name" value="LprI-like_N"/>
</dbReference>
<keyword evidence="1" id="KW-0732">Signal</keyword>
<feature type="signal peptide" evidence="1">
    <location>
        <begin position="1"/>
        <end position="22"/>
    </location>
</feature>
<protein>
    <recommendedName>
        <fullName evidence="2">Lysozyme inhibitor LprI-like N-terminal domain-containing protein</fullName>
    </recommendedName>
</protein>
<evidence type="ECO:0000313" key="3">
    <source>
        <dbReference type="EMBL" id="OYX56601.1"/>
    </source>
</evidence>
<sequence>MLKSPLLLGLAVVGLCAAPAFAQSDDEIDARLSARYDRCLNVAETTVEMVKCNTDELVGRDADLNRVYRTLMAQSNATAAAGFRRSQRAWLSTRDSDCAAEAGQGSIARVNMAQCVLRKTVERTLWLEARVAG</sequence>
<name>A0A258HHZ9_9CAUL</name>
<gene>
    <name evidence="3" type="ORF">B7Y86_07385</name>
</gene>
<reference evidence="3 4" key="1">
    <citation type="submission" date="2017-03" db="EMBL/GenBank/DDBJ databases">
        <title>Lifting the veil on microbial sulfur biogeochemistry in mining wastewaters.</title>
        <authorList>
            <person name="Kantor R.S."/>
            <person name="Colenbrander Nelson T."/>
            <person name="Marshall S."/>
            <person name="Bennett D."/>
            <person name="Apte S."/>
            <person name="Camacho D."/>
            <person name="Thomas B.C."/>
            <person name="Warren L.A."/>
            <person name="Banfield J.F."/>
        </authorList>
    </citation>
    <scope>NUCLEOTIDE SEQUENCE [LARGE SCALE GENOMIC DNA]</scope>
    <source>
        <strain evidence="3">32-68-21</strain>
    </source>
</reference>
<dbReference type="Pfam" id="PF07007">
    <property type="entry name" value="LprI"/>
    <property type="match status" value="1"/>
</dbReference>
<evidence type="ECO:0000313" key="4">
    <source>
        <dbReference type="Proteomes" id="UP000216147"/>
    </source>
</evidence>
<accession>A0A258HHZ9</accession>
<dbReference type="PANTHER" id="PTHR39176:SF1">
    <property type="entry name" value="PERIPLASMIC PROTEIN"/>
    <property type="match status" value="1"/>
</dbReference>
<evidence type="ECO:0000259" key="2">
    <source>
        <dbReference type="Pfam" id="PF07007"/>
    </source>
</evidence>
<dbReference type="Proteomes" id="UP000216147">
    <property type="component" value="Unassembled WGS sequence"/>
</dbReference>
<dbReference type="EMBL" id="NCEQ01000007">
    <property type="protein sequence ID" value="OYX56601.1"/>
    <property type="molecule type" value="Genomic_DNA"/>
</dbReference>
<feature type="domain" description="Lysozyme inhibitor LprI-like N-terminal" evidence="2">
    <location>
        <begin position="41"/>
        <end position="127"/>
    </location>
</feature>
<dbReference type="AlphaFoldDB" id="A0A258HHZ9"/>
<dbReference type="PANTHER" id="PTHR39176">
    <property type="entry name" value="PERIPLASMIC PROTEIN-RELATED"/>
    <property type="match status" value="1"/>
</dbReference>
<organism evidence="3 4">
    <name type="scientific">Brevundimonas subvibrioides</name>
    <dbReference type="NCBI Taxonomy" id="74313"/>
    <lineage>
        <taxon>Bacteria</taxon>
        <taxon>Pseudomonadati</taxon>
        <taxon>Pseudomonadota</taxon>
        <taxon>Alphaproteobacteria</taxon>
        <taxon>Caulobacterales</taxon>
        <taxon>Caulobacteraceae</taxon>
        <taxon>Brevundimonas</taxon>
    </lineage>
</organism>